<feature type="domain" description="GGDEF" evidence="1">
    <location>
        <begin position="350"/>
        <end position="470"/>
    </location>
</feature>
<protein>
    <submittedName>
        <fullName evidence="2">Diguanylate cyclase (GGDEF) domain-containing protein</fullName>
    </submittedName>
</protein>
<dbReference type="SUPFAM" id="SSF55073">
    <property type="entry name" value="Nucleotide cyclase"/>
    <property type="match status" value="1"/>
</dbReference>
<evidence type="ECO:0000259" key="1">
    <source>
        <dbReference type="PROSITE" id="PS50887"/>
    </source>
</evidence>
<dbReference type="Gene3D" id="3.30.450.40">
    <property type="match status" value="1"/>
</dbReference>
<dbReference type="InterPro" id="IPR003018">
    <property type="entry name" value="GAF"/>
</dbReference>
<dbReference type="Pfam" id="PF00990">
    <property type="entry name" value="GGDEF"/>
    <property type="match status" value="1"/>
</dbReference>
<gene>
    <name evidence="2" type="ORF">SAMN02910280_1333</name>
</gene>
<dbReference type="InterPro" id="IPR029016">
    <property type="entry name" value="GAF-like_dom_sf"/>
</dbReference>
<name>A0A1K1MM25_RUMFL</name>
<dbReference type="Proteomes" id="UP000183461">
    <property type="component" value="Unassembled WGS sequence"/>
</dbReference>
<dbReference type="RefSeq" id="WP_072299682.1">
    <property type="nucleotide sequence ID" value="NZ_FPIP01000002.1"/>
</dbReference>
<dbReference type="PROSITE" id="PS50887">
    <property type="entry name" value="GGDEF"/>
    <property type="match status" value="1"/>
</dbReference>
<dbReference type="InterPro" id="IPR029787">
    <property type="entry name" value="Nucleotide_cyclase"/>
</dbReference>
<proteinExistence type="predicted"/>
<dbReference type="PANTHER" id="PTHR45138:SF9">
    <property type="entry name" value="DIGUANYLATE CYCLASE DGCM-RELATED"/>
    <property type="match status" value="1"/>
</dbReference>
<dbReference type="SMART" id="SM00267">
    <property type="entry name" value="GGDEF"/>
    <property type="match status" value="1"/>
</dbReference>
<dbReference type="PANTHER" id="PTHR45138">
    <property type="entry name" value="REGULATORY COMPONENTS OF SENSORY TRANSDUCTION SYSTEM"/>
    <property type="match status" value="1"/>
</dbReference>
<dbReference type="GO" id="GO:0052621">
    <property type="term" value="F:diguanylate cyclase activity"/>
    <property type="evidence" value="ECO:0007669"/>
    <property type="project" value="TreeGrafter"/>
</dbReference>
<evidence type="ECO:0000313" key="3">
    <source>
        <dbReference type="Proteomes" id="UP000183461"/>
    </source>
</evidence>
<dbReference type="EMBL" id="FPIP01000002">
    <property type="protein sequence ID" value="SFW24212.1"/>
    <property type="molecule type" value="Genomic_DNA"/>
</dbReference>
<sequence length="474" mass="54622">MDFQEFVNNIEPMTCVISVEKFSDGSYGNIRLVAGNKAYVDSIENPENISSNQMLKNKFIPDSPYENYIPKDLNFEAACYQCAIMKKPFHTYIHPERYSFWIDMYMMPLASSEPNKGYCTYTQEFTMEKNSERMSNLSADISAAVLKTSFKLKGTKDFKKSMDEVLADIREICNADRCCVFLTDFKERKCSVLTQVIAPGLDIKPMEVHMRENAVDFFDIVETWPDTIAGSTCLIIKNESDMEVLKARNPLWHASLMKADVDSLVLFPLEYNDEILGYIWAVNFDTDNAMRIKEVLELTTHLIASEIANYQLMNQLRIMGTVDMLTGVYNRNAMNNRVDWFIRSNEKKPDTFGVIFADLNGLKQKNDKEGHGAGDRLLKGAAEILNDVFYDGEIYRAGGDEFMIIDCEIDEAELVKRVEKLRRDSEDPKNISFALGYYFDGGEGDIRKAMRTADERMYKDKERYYALYPERKRK</sequence>
<dbReference type="InterPro" id="IPR043128">
    <property type="entry name" value="Rev_trsase/Diguanyl_cyclase"/>
</dbReference>
<accession>A0A1K1MM25</accession>
<reference evidence="2 3" key="1">
    <citation type="submission" date="2016-11" db="EMBL/GenBank/DDBJ databases">
        <authorList>
            <person name="Jaros S."/>
            <person name="Januszkiewicz K."/>
            <person name="Wedrychowicz H."/>
        </authorList>
    </citation>
    <scope>NUCLEOTIDE SEQUENCE [LARGE SCALE GENOMIC DNA]</scope>
    <source>
        <strain evidence="2 3">YL228</strain>
    </source>
</reference>
<dbReference type="SMART" id="SM00065">
    <property type="entry name" value="GAF"/>
    <property type="match status" value="1"/>
</dbReference>
<dbReference type="InterPro" id="IPR050469">
    <property type="entry name" value="Diguanylate_Cyclase"/>
</dbReference>
<dbReference type="AlphaFoldDB" id="A0A1K1MM25"/>
<dbReference type="SUPFAM" id="SSF55781">
    <property type="entry name" value="GAF domain-like"/>
    <property type="match status" value="1"/>
</dbReference>
<dbReference type="NCBIfam" id="TIGR00254">
    <property type="entry name" value="GGDEF"/>
    <property type="match status" value="1"/>
</dbReference>
<evidence type="ECO:0000313" key="2">
    <source>
        <dbReference type="EMBL" id="SFW24212.1"/>
    </source>
</evidence>
<dbReference type="CDD" id="cd01949">
    <property type="entry name" value="GGDEF"/>
    <property type="match status" value="1"/>
</dbReference>
<dbReference type="InterPro" id="IPR000160">
    <property type="entry name" value="GGDEF_dom"/>
</dbReference>
<organism evidence="2 3">
    <name type="scientific">Ruminococcus flavefaciens</name>
    <dbReference type="NCBI Taxonomy" id="1265"/>
    <lineage>
        <taxon>Bacteria</taxon>
        <taxon>Bacillati</taxon>
        <taxon>Bacillota</taxon>
        <taxon>Clostridia</taxon>
        <taxon>Eubacteriales</taxon>
        <taxon>Oscillospiraceae</taxon>
        <taxon>Ruminococcus</taxon>
    </lineage>
</organism>
<dbReference type="Gene3D" id="3.30.70.270">
    <property type="match status" value="1"/>
</dbReference>